<dbReference type="InterPro" id="IPR014710">
    <property type="entry name" value="RmlC-like_jellyroll"/>
</dbReference>
<proteinExistence type="predicted"/>
<sequence>MPTDALPPLHPRAAELIGLLALEPHVEGGRFRRIYQSALASSQPGRPAATAIHYLLAAGEISRWHCVDADEVWHFLEGEPVELLCFDPEHDAIRRHLLAPAAPAANPVIVVAAGTWQAARPLGAYALVGCTVAPGFDYGGYRLLDQAPEIAVRLARIAPDTLDLA</sequence>
<organism evidence="2 3">
    <name type="scientific">Dokdonella koreensis DS-123</name>
    <dbReference type="NCBI Taxonomy" id="1300342"/>
    <lineage>
        <taxon>Bacteria</taxon>
        <taxon>Pseudomonadati</taxon>
        <taxon>Pseudomonadota</taxon>
        <taxon>Gammaproteobacteria</taxon>
        <taxon>Lysobacterales</taxon>
        <taxon>Rhodanobacteraceae</taxon>
        <taxon>Dokdonella</taxon>
    </lineage>
</organism>
<dbReference type="PATRIC" id="fig|1300342.3.peg.2525"/>
<reference evidence="2 3" key="1">
    <citation type="submission" date="2016-04" db="EMBL/GenBank/DDBJ databases">
        <title>Complete genome sequence of Dokdonella koreensis DS-123T.</title>
        <authorList>
            <person name="Kim J.F."/>
            <person name="Lee H."/>
            <person name="Kwak M.-J."/>
        </authorList>
    </citation>
    <scope>NUCLEOTIDE SEQUENCE [LARGE SCALE GENOMIC DNA]</scope>
    <source>
        <strain evidence="2 3">DS-123</strain>
    </source>
</reference>
<dbReference type="Pfam" id="PF06172">
    <property type="entry name" value="Cupin_5"/>
    <property type="match status" value="1"/>
</dbReference>
<dbReference type="SUPFAM" id="SSF51182">
    <property type="entry name" value="RmlC-like cupins"/>
    <property type="match status" value="1"/>
</dbReference>
<evidence type="ECO:0000259" key="1">
    <source>
        <dbReference type="Pfam" id="PF06172"/>
    </source>
</evidence>
<dbReference type="EMBL" id="CP015249">
    <property type="protein sequence ID" value="ANB18592.1"/>
    <property type="molecule type" value="Genomic_DNA"/>
</dbReference>
<keyword evidence="3" id="KW-1185">Reference proteome</keyword>
<feature type="domain" description="DUF985" evidence="1">
    <location>
        <begin position="15"/>
        <end position="143"/>
    </location>
</feature>
<dbReference type="Proteomes" id="UP000076830">
    <property type="component" value="Chromosome"/>
</dbReference>
<dbReference type="InterPro" id="IPR011051">
    <property type="entry name" value="RmlC_Cupin_sf"/>
</dbReference>
<dbReference type="PANTHER" id="PTHR33387:SF3">
    <property type="entry name" value="DUF985 DOMAIN-CONTAINING PROTEIN"/>
    <property type="match status" value="1"/>
</dbReference>
<protein>
    <recommendedName>
        <fullName evidence="1">DUF985 domain-containing protein</fullName>
    </recommendedName>
</protein>
<dbReference type="Gene3D" id="2.60.120.10">
    <property type="entry name" value="Jelly Rolls"/>
    <property type="match status" value="1"/>
</dbReference>
<gene>
    <name evidence="2" type="ORF">I596_2590</name>
</gene>
<dbReference type="AlphaFoldDB" id="A0A167H2A2"/>
<accession>A0A167H2A2</accession>
<evidence type="ECO:0000313" key="3">
    <source>
        <dbReference type="Proteomes" id="UP000076830"/>
    </source>
</evidence>
<dbReference type="CDD" id="cd06121">
    <property type="entry name" value="cupin_YML079wp"/>
    <property type="match status" value="1"/>
</dbReference>
<dbReference type="STRING" id="1300342.I596_2590"/>
<name>A0A167H2A2_9GAMM</name>
<dbReference type="KEGG" id="dko:I596_2590"/>
<evidence type="ECO:0000313" key="2">
    <source>
        <dbReference type="EMBL" id="ANB18592.1"/>
    </source>
</evidence>
<dbReference type="InterPro" id="IPR039935">
    <property type="entry name" value="YML079W-like"/>
</dbReference>
<dbReference type="InterPro" id="IPR009327">
    <property type="entry name" value="Cupin_DUF985"/>
</dbReference>
<dbReference type="PANTHER" id="PTHR33387">
    <property type="entry name" value="RMLC-LIKE JELLY ROLL FOLD PROTEIN"/>
    <property type="match status" value="1"/>
</dbReference>